<sequence>MHIDPTAVASSWLRRFSSSLALLDLPQTASCIHENGFLRDILVFSWSNRTLAGPAKIIAYLDNARPAAAAIASVKLDTRMYLTPQFDAGTTSVSSGFTFESAMGPGDGYFSITPEATTGEWRAMSVFMMLKDLRGHEEAGAEEGVYGGHTMAWEDIIRERRARIERDPYVLIVGAGQTGLNMAARFKQMDIPTLIVEKNVHIGDNWRQRYPTLTLHTVKNFTELLYHPYPKTWPIFAAKDKVGQWLQQYAESDDLVVWTSSYLLPTPTYDTVSKRWTVVISREGTPITIHPAHIVLAAGIMGAPHYPTVRDPGRFPGITFHAVHYRGGAPFSGQRVIVVGAGNSSADICQDLVVQGAASVTMVQRSSTCVVSVDTFRRATERARPEGMATDVADFLGQVTPYLLKKRLLSAREKEAWEAERETHRGLREAGLKLNMGPDGAGNYALVRERFGGYWLDVGCAKLIQEHKVLIKQGVEPARFTEDSLIFTDGSALPADVVIYATGYENIRDNMRALFGDRVIDQTSPVWGVDEEGETNGCYRASGYPGLWFTGGNFAFSRFGSKQAALQIKAIQLGLYEQ</sequence>
<organism evidence="4 5">
    <name type="scientific">Roridomyces roridus</name>
    <dbReference type="NCBI Taxonomy" id="1738132"/>
    <lineage>
        <taxon>Eukaryota</taxon>
        <taxon>Fungi</taxon>
        <taxon>Dikarya</taxon>
        <taxon>Basidiomycota</taxon>
        <taxon>Agaricomycotina</taxon>
        <taxon>Agaricomycetes</taxon>
        <taxon>Agaricomycetidae</taxon>
        <taxon>Agaricales</taxon>
        <taxon>Marasmiineae</taxon>
        <taxon>Mycenaceae</taxon>
        <taxon>Roridomyces</taxon>
    </lineage>
</organism>
<dbReference type="PANTHER" id="PTHR43539">
    <property type="entry name" value="FLAVIN-BINDING MONOOXYGENASE-LIKE PROTEIN (AFU_ORTHOLOGUE AFUA_4G09220)"/>
    <property type="match status" value="1"/>
</dbReference>
<evidence type="ECO:0000256" key="2">
    <source>
        <dbReference type="ARBA" id="ARBA00022827"/>
    </source>
</evidence>
<evidence type="ECO:0000256" key="3">
    <source>
        <dbReference type="ARBA" id="ARBA00023002"/>
    </source>
</evidence>
<gene>
    <name evidence="4" type="ORF">FB45DRAFT_921051</name>
</gene>
<comment type="caution">
    <text evidence="4">The sequence shown here is derived from an EMBL/GenBank/DDBJ whole genome shotgun (WGS) entry which is preliminary data.</text>
</comment>
<reference evidence="4" key="1">
    <citation type="submission" date="2023-03" db="EMBL/GenBank/DDBJ databases">
        <title>Massive genome expansion in bonnet fungi (Mycena s.s.) driven by repeated elements and novel gene families across ecological guilds.</title>
        <authorList>
            <consortium name="Lawrence Berkeley National Laboratory"/>
            <person name="Harder C.B."/>
            <person name="Miyauchi S."/>
            <person name="Viragh M."/>
            <person name="Kuo A."/>
            <person name="Thoen E."/>
            <person name="Andreopoulos B."/>
            <person name="Lu D."/>
            <person name="Skrede I."/>
            <person name="Drula E."/>
            <person name="Henrissat B."/>
            <person name="Morin E."/>
            <person name="Kohler A."/>
            <person name="Barry K."/>
            <person name="LaButti K."/>
            <person name="Morin E."/>
            <person name="Salamov A."/>
            <person name="Lipzen A."/>
            <person name="Mereny Z."/>
            <person name="Hegedus B."/>
            <person name="Baldrian P."/>
            <person name="Stursova M."/>
            <person name="Weitz H."/>
            <person name="Taylor A."/>
            <person name="Grigoriev I.V."/>
            <person name="Nagy L.G."/>
            <person name="Martin F."/>
            <person name="Kauserud H."/>
        </authorList>
    </citation>
    <scope>NUCLEOTIDE SEQUENCE</scope>
    <source>
        <strain evidence="4">9284</strain>
    </source>
</reference>
<dbReference type="SUPFAM" id="SSF51905">
    <property type="entry name" value="FAD/NAD(P)-binding domain"/>
    <property type="match status" value="2"/>
</dbReference>
<dbReference type="GO" id="GO:0050661">
    <property type="term" value="F:NADP binding"/>
    <property type="evidence" value="ECO:0007669"/>
    <property type="project" value="InterPro"/>
</dbReference>
<dbReference type="Proteomes" id="UP001221142">
    <property type="component" value="Unassembled WGS sequence"/>
</dbReference>
<name>A0AAD7BQ39_9AGAR</name>
<keyword evidence="1" id="KW-0285">Flavoprotein</keyword>
<dbReference type="InterPro" id="IPR020946">
    <property type="entry name" value="Flavin_mOase-like"/>
</dbReference>
<dbReference type="Pfam" id="PF00743">
    <property type="entry name" value="FMO-like"/>
    <property type="match status" value="1"/>
</dbReference>
<keyword evidence="3" id="KW-0560">Oxidoreductase</keyword>
<keyword evidence="2" id="KW-0274">FAD</keyword>
<evidence type="ECO:0000313" key="5">
    <source>
        <dbReference type="Proteomes" id="UP001221142"/>
    </source>
</evidence>
<dbReference type="InterPro" id="IPR050982">
    <property type="entry name" value="Auxin_biosynth/cation_transpt"/>
</dbReference>
<dbReference type="InterPro" id="IPR036188">
    <property type="entry name" value="FAD/NAD-bd_sf"/>
</dbReference>
<dbReference type="PANTHER" id="PTHR43539:SF68">
    <property type="entry name" value="FLAVIN-BINDING MONOOXYGENASE-LIKE PROTEIN (AFU_ORTHOLOGUE AFUA_4G09220)"/>
    <property type="match status" value="1"/>
</dbReference>
<protein>
    <submittedName>
        <fullName evidence="4">FAD/NAD-P-binding domain-containing protein</fullName>
    </submittedName>
</protein>
<dbReference type="AlphaFoldDB" id="A0AAD7BQ39"/>
<evidence type="ECO:0000313" key="4">
    <source>
        <dbReference type="EMBL" id="KAJ7627311.1"/>
    </source>
</evidence>
<proteinExistence type="predicted"/>
<accession>A0AAD7BQ39</accession>
<dbReference type="Gene3D" id="3.50.50.60">
    <property type="entry name" value="FAD/NAD(P)-binding domain"/>
    <property type="match status" value="2"/>
</dbReference>
<dbReference type="GO" id="GO:0050660">
    <property type="term" value="F:flavin adenine dinucleotide binding"/>
    <property type="evidence" value="ECO:0007669"/>
    <property type="project" value="InterPro"/>
</dbReference>
<keyword evidence="5" id="KW-1185">Reference proteome</keyword>
<dbReference type="GO" id="GO:0004499">
    <property type="term" value="F:N,N-dimethylaniline monooxygenase activity"/>
    <property type="evidence" value="ECO:0007669"/>
    <property type="project" value="InterPro"/>
</dbReference>
<dbReference type="EMBL" id="JARKIF010000011">
    <property type="protein sequence ID" value="KAJ7627311.1"/>
    <property type="molecule type" value="Genomic_DNA"/>
</dbReference>
<evidence type="ECO:0000256" key="1">
    <source>
        <dbReference type="ARBA" id="ARBA00022630"/>
    </source>
</evidence>